<dbReference type="EMBL" id="DTDJ01000006">
    <property type="protein sequence ID" value="HGL16829.1"/>
    <property type="molecule type" value="Genomic_DNA"/>
</dbReference>
<dbReference type="EMBL" id="DSOL01000203">
    <property type="protein sequence ID" value="HEN28419.1"/>
    <property type="molecule type" value="Genomic_DNA"/>
</dbReference>
<comment type="caution">
    <text evidence="1">The sequence shown here is derived from an EMBL/GenBank/DDBJ whole genome shotgun (WGS) entry which is preliminary data.</text>
</comment>
<name>A0A7C2PL43_UNCW3</name>
<accession>A0A7C2PL43</accession>
<evidence type="ECO:0000313" key="1">
    <source>
        <dbReference type="EMBL" id="HEN28419.1"/>
    </source>
</evidence>
<dbReference type="AlphaFoldDB" id="A0A7C2PL43"/>
<evidence type="ECO:0000313" key="2">
    <source>
        <dbReference type="EMBL" id="HGL16829.1"/>
    </source>
</evidence>
<gene>
    <name evidence="1" type="ORF">ENQ77_07220</name>
    <name evidence="2" type="ORF">ENU66_00580</name>
</gene>
<sequence>MSEARYSCIGEGCVTEHIVKFRNAYVKTKSGESFIMEGDNFEGLNEILKIAKFMNTKIEYVKNEGNRWEVKFKKD</sequence>
<protein>
    <submittedName>
        <fullName evidence="1">Uncharacterized protein</fullName>
    </submittedName>
</protein>
<proteinExistence type="predicted"/>
<reference evidence="1" key="1">
    <citation type="journal article" date="2020" name="mSystems">
        <title>Genome- and Community-Level Interaction Insights into Carbon Utilization and Element Cycling Functions of Hydrothermarchaeota in Hydrothermal Sediment.</title>
        <authorList>
            <person name="Zhou Z."/>
            <person name="Liu Y."/>
            <person name="Xu W."/>
            <person name="Pan J."/>
            <person name="Luo Z.H."/>
            <person name="Li M."/>
        </authorList>
    </citation>
    <scope>NUCLEOTIDE SEQUENCE [LARGE SCALE GENOMIC DNA]</scope>
    <source>
        <strain evidence="1">SpSt-34</strain>
        <strain evidence="2">SpSt-69</strain>
    </source>
</reference>
<organism evidence="1">
    <name type="scientific">candidate division WOR-3 bacterium</name>
    <dbReference type="NCBI Taxonomy" id="2052148"/>
    <lineage>
        <taxon>Bacteria</taxon>
        <taxon>Bacteria division WOR-3</taxon>
    </lineage>
</organism>